<keyword evidence="9" id="KW-1185">Reference proteome</keyword>
<dbReference type="Pfam" id="PF04082">
    <property type="entry name" value="Fungal_trans"/>
    <property type="match status" value="1"/>
</dbReference>
<dbReference type="HOGENOM" id="CLU_007607_1_0_1"/>
<proteinExistence type="predicted"/>
<evidence type="ECO:0000256" key="2">
    <source>
        <dbReference type="ARBA" id="ARBA00023015"/>
    </source>
</evidence>
<evidence type="ECO:0000256" key="4">
    <source>
        <dbReference type="ARBA" id="ARBA00023163"/>
    </source>
</evidence>
<dbReference type="GO" id="GO:0003677">
    <property type="term" value="F:DNA binding"/>
    <property type="evidence" value="ECO:0007669"/>
    <property type="project" value="UniProtKB-KW"/>
</dbReference>
<reference evidence="8 9" key="1">
    <citation type="submission" date="2015-01" db="EMBL/GenBank/DDBJ databases">
        <title>The Genome Sequence of Capronia semiimmersa CBS27337.</title>
        <authorList>
            <consortium name="The Broad Institute Genomics Platform"/>
            <person name="Cuomo C."/>
            <person name="de Hoog S."/>
            <person name="Gorbushina A."/>
            <person name="Stielow B."/>
            <person name="Teixiera M."/>
            <person name="Abouelleil A."/>
            <person name="Chapman S.B."/>
            <person name="Priest M."/>
            <person name="Young S.K."/>
            <person name="Wortman J."/>
            <person name="Nusbaum C."/>
            <person name="Birren B."/>
        </authorList>
    </citation>
    <scope>NUCLEOTIDE SEQUENCE [LARGE SCALE GENOMIC DNA]</scope>
    <source>
        <strain evidence="8 9">CBS 27337</strain>
    </source>
</reference>
<gene>
    <name evidence="8" type="ORF">PV04_01844</name>
</gene>
<dbReference type="EMBL" id="KN846956">
    <property type="protein sequence ID" value="KIW73751.1"/>
    <property type="molecule type" value="Genomic_DNA"/>
</dbReference>
<dbReference type="CDD" id="cd00067">
    <property type="entry name" value="GAL4"/>
    <property type="match status" value="1"/>
</dbReference>
<keyword evidence="2" id="KW-0805">Transcription regulation</keyword>
<keyword evidence="1" id="KW-0479">Metal-binding</keyword>
<dbReference type="Gene3D" id="4.10.240.10">
    <property type="entry name" value="Zn(2)-C6 fungal-type DNA-binding domain"/>
    <property type="match status" value="1"/>
</dbReference>
<dbReference type="GO" id="GO:0000981">
    <property type="term" value="F:DNA-binding transcription factor activity, RNA polymerase II-specific"/>
    <property type="evidence" value="ECO:0007669"/>
    <property type="project" value="InterPro"/>
</dbReference>
<keyword evidence="5" id="KW-0539">Nucleus</keyword>
<dbReference type="PANTHER" id="PTHR47655:SF2">
    <property type="entry name" value="QUINIC ACID UTILIZATION ACTIVATOR"/>
    <property type="match status" value="1"/>
</dbReference>
<feature type="region of interest" description="Disordered" evidence="6">
    <location>
        <begin position="1"/>
        <end position="28"/>
    </location>
</feature>
<dbReference type="GO" id="GO:0045944">
    <property type="term" value="P:positive regulation of transcription by RNA polymerase II"/>
    <property type="evidence" value="ECO:0007669"/>
    <property type="project" value="TreeGrafter"/>
</dbReference>
<feature type="compositionally biased region" description="Basic and acidic residues" evidence="6">
    <location>
        <begin position="145"/>
        <end position="158"/>
    </location>
</feature>
<dbReference type="InterPro" id="IPR036864">
    <property type="entry name" value="Zn2-C6_fun-type_DNA-bd_sf"/>
</dbReference>
<evidence type="ECO:0000259" key="7">
    <source>
        <dbReference type="PROSITE" id="PS50048"/>
    </source>
</evidence>
<dbReference type="InterPro" id="IPR052783">
    <property type="entry name" value="Metabolic/Drug-Res_Regulator"/>
</dbReference>
<evidence type="ECO:0000256" key="3">
    <source>
        <dbReference type="ARBA" id="ARBA00023125"/>
    </source>
</evidence>
<dbReference type="InterPro" id="IPR007219">
    <property type="entry name" value="XnlR_reg_dom"/>
</dbReference>
<dbReference type="PANTHER" id="PTHR47655">
    <property type="entry name" value="QUINIC ACID UTILIZATION ACTIVATOR"/>
    <property type="match status" value="1"/>
</dbReference>
<feature type="domain" description="Zn(2)-C6 fungal-type" evidence="7">
    <location>
        <begin position="32"/>
        <end position="62"/>
    </location>
</feature>
<dbReference type="CDD" id="cd12148">
    <property type="entry name" value="fungal_TF_MHR"/>
    <property type="match status" value="1"/>
</dbReference>
<accession>A0A0D2D833</accession>
<evidence type="ECO:0000256" key="6">
    <source>
        <dbReference type="SAM" id="MobiDB-lite"/>
    </source>
</evidence>
<evidence type="ECO:0000313" key="8">
    <source>
        <dbReference type="EMBL" id="KIW73751.1"/>
    </source>
</evidence>
<dbReference type="PROSITE" id="PS50048">
    <property type="entry name" value="ZN2_CY6_FUNGAL_2"/>
    <property type="match status" value="1"/>
</dbReference>
<feature type="region of interest" description="Disordered" evidence="6">
    <location>
        <begin position="206"/>
        <end position="228"/>
    </location>
</feature>
<evidence type="ECO:0000313" key="9">
    <source>
        <dbReference type="Proteomes" id="UP000054266"/>
    </source>
</evidence>
<dbReference type="SUPFAM" id="SSF57701">
    <property type="entry name" value="Zn2/Cys6 DNA-binding domain"/>
    <property type="match status" value="1"/>
</dbReference>
<feature type="compositionally biased region" description="Polar residues" evidence="6">
    <location>
        <begin position="161"/>
        <end position="173"/>
    </location>
</feature>
<name>A0A0D2D833_9EURO</name>
<evidence type="ECO:0000256" key="1">
    <source>
        <dbReference type="ARBA" id="ARBA00022723"/>
    </source>
</evidence>
<dbReference type="GO" id="GO:0008270">
    <property type="term" value="F:zinc ion binding"/>
    <property type="evidence" value="ECO:0007669"/>
    <property type="project" value="InterPro"/>
</dbReference>
<dbReference type="InterPro" id="IPR001138">
    <property type="entry name" value="Zn2Cys6_DnaBD"/>
</dbReference>
<keyword evidence="3" id="KW-0238">DNA-binding</keyword>
<dbReference type="STRING" id="5601.A0A0D2D833"/>
<feature type="compositionally biased region" description="Basic and acidic residues" evidence="6">
    <location>
        <begin position="1"/>
        <end position="16"/>
    </location>
</feature>
<feature type="region of interest" description="Disordered" evidence="6">
    <location>
        <begin position="145"/>
        <end position="176"/>
    </location>
</feature>
<organism evidence="8 9">
    <name type="scientific">Phialophora macrospora</name>
    <dbReference type="NCBI Taxonomy" id="1851006"/>
    <lineage>
        <taxon>Eukaryota</taxon>
        <taxon>Fungi</taxon>
        <taxon>Dikarya</taxon>
        <taxon>Ascomycota</taxon>
        <taxon>Pezizomycotina</taxon>
        <taxon>Eurotiomycetes</taxon>
        <taxon>Chaetothyriomycetidae</taxon>
        <taxon>Chaetothyriales</taxon>
        <taxon>Herpotrichiellaceae</taxon>
        <taxon>Phialophora</taxon>
    </lineage>
</organism>
<dbReference type="SMART" id="SM00066">
    <property type="entry name" value="GAL4"/>
    <property type="match status" value="1"/>
</dbReference>
<feature type="compositionally biased region" description="Polar residues" evidence="6">
    <location>
        <begin position="206"/>
        <end position="217"/>
    </location>
</feature>
<dbReference type="Pfam" id="PF00172">
    <property type="entry name" value="Zn_clus"/>
    <property type="match status" value="1"/>
</dbReference>
<dbReference type="PROSITE" id="PS00463">
    <property type="entry name" value="ZN2_CY6_FUNGAL_1"/>
    <property type="match status" value="1"/>
</dbReference>
<dbReference type="Proteomes" id="UP000054266">
    <property type="component" value="Unassembled WGS sequence"/>
</dbReference>
<dbReference type="GO" id="GO:0006351">
    <property type="term" value="P:DNA-templated transcription"/>
    <property type="evidence" value="ECO:0007669"/>
    <property type="project" value="InterPro"/>
</dbReference>
<dbReference type="AlphaFoldDB" id="A0A0D2D833"/>
<keyword evidence="4" id="KW-0804">Transcription</keyword>
<protein>
    <recommendedName>
        <fullName evidence="7">Zn(2)-C6 fungal-type domain-containing protein</fullName>
    </recommendedName>
</protein>
<evidence type="ECO:0000256" key="5">
    <source>
        <dbReference type="ARBA" id="ARBA00023242"/>
    </source>
</evidence>
<sequence length="830" mass="91409">MASHSADADARPSRNSDDEEASRRSRARVSRACTRCRTRKDKCDGHQPECSNCANAGQPCIYLAATKKRGLPEGYVRGLEKLWAVMLQKVDGLDTAVRHVVETHEDELLHIWNHQRFGDELHTAWKDSSVLADLEKLLSRMDHSPQLDLKRKRDREDSETLPASTNSPGNTLPLTPDFKVTDISTVAQSTAAPHIALSDQWLGQLPQNRSNPTNLEPPTSVGLNLERPPIPPLVSSNLASQRVPLPPSASLLLDQYFTFTHCWFPILDRPYVLRKFYEHTRSRNPVQLDSGDLACLWAICAYSEQQTKHLRLRPSSAPAALVANMRARAKDLIPSDSGPFAIGHVQALLLLVLLDVGLGDWTSAWMLIGYAVRALLDAQEAHNPQLHGRMSTGTAAFLNGRGNGAGPSSESTGVKQQRWQAVQQACLILETVVSLRLRRIPHLRRSHFNLDVVQLMDEDGHEEWEPWLGNGGDRAPSHEPAFVISCFNRLTELCVIANEAADTMCYGANPGGSSAQQVLFQLHALSERYCFAIAEAKRRPPHQILLQTCHFIVESALLQTSPGINQHPVARCREILELFDQSWNLPDICGIPSVLVAFCQLLAPSVIWGNSIKTRSRLSTLWPGFGSSDAGAFDSTSARAASVSAQTSVSVNSPLLSISPPGFQPPSTLVSSTTRNMERPAPFGYQGEPRYNKALQLQQQPQPAARDYERMSIDGPGQDQMNIGLEKRMGFGVGTSPSFNGDEIDALFHEMAQLDTTQWTMDRTEGLKDFGFADDSTFEAFCNDPDRLMLSDGYMGPAFNGGNLAPGGQAAAMRGDGPQLGRMSFEDIFR</sequence>